<dbReference type="Proteomes" id="UP000184932">
    <property type="component" value="Unassembled WGS sequence"/>
</dbReference>
<keyword evidence="5" id="KW-1185">Reference proteome</keyword>
<dbReference type="SUPFAM" id="SSF51735">
    <property type="entry name" value="NAD(P)-binding Rossmann-fold domains"/>
    <property type="match status" value="1"/>
</dbReference>
<dbReference type="PRINTS" id="PR00081">
    <property type="entry name" value="GDHRDH"/>
</dbReference>
<dbReference type="PROSITE" id="PS00061">
    <property type="entry name" value="ADH_SHORT"/>
    <property type="match status" value="1"/>
</dbReference>
<dbReference type="OrthoDB" id="9793825at2"/>
<dbReference type="InterPro" id="IPR036291">
    <property type="entry name" value="NAD(P)-bd_dom_sf"/>
</dbReference>
<dbReference type="EMBL" id="FSRL01000002">
    <property type="protein sequence ID" value="SIO33422.1"/>
    <property type="molecule type" value="Genomic_DNA"/>
</dbReference>
<dbReference type="RefSeq" id="WP_074258228.1">
    <property type="nucleotide sequence ID" value="NZ_FSRL01000002.1"/>
</dbReference>
<evidence type="ECO:0000256" key="2">
    <source>
        <dbReference type="ARBA" id="ARBA00023002"/>
    </source>
</evidence>
<evidence type="ECO:0000313" key="5">
    <source>
        <dbReference type="Proteomes" id="UP000184932"/>
    </source>
</evidence>
<name>A0A1N6IN25_9RHOB</name>
<evidence type="ECO:0000256" key="1">
    <source>
        <dbReference type="ARBA" id="ARBA00006484"/>
    </source>
</evidence>
<dbReference type="InterPro" id="IPR002347">
    <property type="entry name" value="SDR_fam"/>
</dbReference>
<comment type="similarity">
    <text evidence="1 3">Belongs to the short-chain dehydrogenases/reductases (SDR) family.</text>
</comment>
<dbReference type="AlphaFoldDB" id="A0A1N6IN25"/>
<organism evidence="4 5">
    <name type="scientific">Vannielia litorea</name>
    <dbReference type="NCBI Taxonomy" id="1217970"/>
    <lineage>
        <taxon>Bacteria</taxon>
        <taxon>Pseudomonadati</taxon>
        <taxon>Pseudomonadota</taxon>
        <taxon>Alphaproteobacteria</taxon>
        <taxon>Rhodobacterales</taxon>
        <taxon>Paracoccaceae</taxon>
        <taxon>Vannielia</taxon>
    </lineage>
</organism>
<dbReference type="Gene3D" id="3.40.50.720">
    <property type="entry name" value="NAD(P)-binding Rossmann-like Domain"/>
    <property type="match status" value="1"/>
</dbReference>
<dbReference type="Pfam" id="PF00106">
    <property type="entry name" value="adh_short"/>
    <property type="match status" value="1"/>
</dbReference>
<protein>
    <submittedName>
        <fullName evidence="4">Short-chain dehydrogenase</fullName>
    </submittedName>
</protein>
<accession>A0A1N6IN25</accession>
<dbReference type="GO" id="GO:0016491">
    <property type="term" value="F:oxidoreductase activity"/>
    <property type="evidence" value="ECO:0007669"/>
    <property type="project" value="UniProtKB-KW"/>
</dbReference>
<dbReference type="PANTHER" id="PTHR44169:SF6">
    <property type="entry name" value="NADPH-DEPENDENT 1-ACYLDIHYDROXYACETONE PHOSPHATE REDUCTASE"/>
    <property type="match status" value="1"/>
</dbReference>
<keyword evidence="2" id="KW-0560">Oxidoreductase</keyword>
<dbReference type="STRING" id="1217970.SAMN05444002_4098"/>
<dbReference type="PRINTS" id="PR00080">
    <property type="entry name" value="SDRFAMILY"/>
</dbReference>
<gene>
    <name evidence="4" type="ORF">SAMN05444002_4098</name>
</gene>
<dbReference type="PANTHER" id="PTHR44169">
    <property type="entry name" value="NADPH-DEPENDENT 1-ACYLDIHYDROXYACETONE PHOSPHATE REDUCTASE"/>
    <property type="match status" value="1"/>
</dbReference>
<evidence type="ECO:0000313" key="4">
    <source>
        <dbReference type="EMBL" id="SIO33422.1"/>
    </source>
</evidence>
<dbReference type="CDD" id="cd05374">
    <property type="entry name" value="17beta-HSD-like_SDR_c"/>
    <property type="match status" value="1"/>
</dbReference>
<proteinExistence type="inferred from homology"/>
<evidence type="ECO:0000256" key="3">
    <source>
        <dbReference type="RuleBase" id="RU000363"/>
    </source>
</evidence>
<dbReference type="InterPro" id="IPR020904">
    <property type="entry name" value="Sc_DH/Rdtase_CS"/>
</dbReference>
<reference evidence="5" key="1">
    <citation type="submission" date="2016-11" db="EMBL/GenBank/DDBJ databases">
        <authorList>
            <person name="Varghese N."/>
            <person name="Submissions S."/>
        </authorList>
    </citation>
    <scope>NUCLEOTIDE SEQUENCE [LARGE SCALE GENOMIC DNA]</scope>
    <source>
        <strain evidence="5">DSM 29440</strain>
    </source>
</reference>
<sequence>MSQKSILITGCSTGIGYDAAHGLRAAGWRVFATCRQQKDVDRLRAEGFESHLLDHQDTTSMEAAVAGVLAATGGTLDALFNNGAYGLVGPLEDVPTDGLRDLFESNFFGYHTLTRLVLPAMRAQGHGRILNCSSVLGFMAMRWRGPYVASKFALEGLSDVLRLEMSDAGIDVVLIEPGPIRTEFRRNAIAKFEQWVDWKASPRRAQYESELLDQLYKRQGKPDPFELGPEAVTKAVLKALTARRPRARYRITTPTHIMAIAKRLLPTRVQDWAIRKI</sequence>